<dbReference type="EMBL" id="CABFNB010000118">
    <property type="protein sequence ID" value="VTZ63606.1"/>
    <property type="molecule type" value="Genomic_DNA"/>
</dbReference>
<evidence type="ECO:0000313" key="2">
    <source>
        <dbReference type="EMBL" id="VTZ63606.1"/>
    </source>
</evidence>
<keyword evidence="1" id="KW-0732">Signal</keyword>
<dbReference type="Proteomes" id="UP000507954">
    <property type="component" value="Unassembled WGS sequence"/>
</dbReference>
<accession>A0A508X215</accession>
<evidence type="ECO:0000256" key="1">
    <source>
        <dbReference type="SAM" id="SignalP"/>
    </source>
</evidence>
<dbReference type="AlphaFoldDB" id="A0A508X215"/>
<gene>
    <name evidence="2" type="ORF">EMEDMD4_500162</name>
</gene>
<sequence length="178" mass="19312">MTMKRRQLFRLLLVWLVLAAEMLPVETYAAPADEAAFLDSLEGRWTGGGTVLLRIDKGAINVSCNFDSQANGTALSMRGTCRGLLVVSRSISADLRSNGSRYTGIYVGPRGGRSALSGRRRGNAINLTVTWAREVNGDRKATLIVQKLGENGMRLSTVDVDPASGKRVVTSELDLRRS</sequence>
<feature type="signal peptide" evidence="1">
    <location>
        <begin position="1"/>
        <end position="19"/>
    </location>
</feature>
<dbReference type="RefSeq" id="WP_162304805.1">
    <property type="nucleotide sequence ID" value="NZ_CABFNB010000118.1"/>
</dbReference>
<feature type="chain" id="PRO_5021496476" evidence="1">
    <location>
        <begin position="20"/>
        <end position="178"/>
    </location>
</feature>
<proteinExistence type="predicted"/>
<protein>
    <submittedName>
        <fullName evidence="2">Uncharacterized protein</fullName>
    </submittedName>
</protein>
<name>A0A508X215_9HYPH</name>
<reference evidence="2" key="1">
    <citation type="submission" date="2019-06" db="EMBL/GenBank/DDBJ databases">
        <authorList>
            <person name="Le Quere A."/>
            <person name="Colella S."/>
        </authorList>
    </citation>
    <scope>NUCLEOTIDE SEQUENCE</scope>
    <source>
        <strain evidence="2">EmedicaeMD41</strain>
    </source>
</reference>
<organism evidence="2">
    <name type="scientific">Sinorhizobium medicae</name>
    <dbReference type="NCBI Taxonomy" id="110321"/>
    <lineage>
        <taxon>Bacteria</taxon>
        <taxon>Pseudomonadati</taxon>
        <taxon>Pseudomonadota</taxon>
        <taxon>Alphaproteobacteria</taxon>
        <taxon>Hyphomicrobiales</taxon>
        <taxon>Rhizobiaceae</taxon>
        <taxon>Sinorhizobium/Ensifer group</taxon>
        <taxon>Sinorhizobium</taxon>
    </lineage>
</organism>